<feature type="transmembrane region" description="Helical" evidence="4">
    <location>
        <begin position="36"/>
        <end position="58"/>
    </location>
</feature>
<dbReference type="InterPro" id="IPR042003">
    <property type="entry name" value="Sortase_E"/>
</dbReference>
<evidence type="ECO:0000256" key="3">
    <source>
        <dbReference type="SAM" id="MobiDB-lite"/>
    </source>
</evidence>
<evidence type="ECO:0000256" key="2">
    <source>
        <dbReference type="PIRSR" id="PIRSR605754-1"/>
    </source>
</evidence>
<dbReference type="NCBIfam" id="NF033747">
    <property type="entry name" value="class_E_sortase"/>
    <property type="match status" value="1"/>
</dbReference>
<feature type="compositionally biased region" description="Gly residues" evidence="3">
    <location>
        <begin position="1"/>
        <end position="22"/>
    </location>
</feature>
<reference evidence="5 6" key="1">
    <citation type="submission" date="2020-02" db="EMBL/GenBank/DDBJ databases">
        <title>Characterization of phylogenetic diversity of novel bifidobacterial species isolated in Czech ZOOs.</title>
        <authorList>
            <person name="Lugli G.A."/>
            <person name="Vera N.B."/>
            <person name="Ventura M."/>
        </authorList>
    </citation>
    <scope>NUCLEOTIDE SEQUENCE [LARGE SCALE GENOMIC DNA]</scope>
    <source>
        <strain evidence="5 6">DSM 109958</strain>
    </source>
</reference>
<protein>
    <submittedName>
        <fullName evidence="5">Sortase family protein</fullName>
    </submittedName>
</protein>
<keyword evidence="4" id="KW-1133">Transmembrane helix</keyword>
<dbReference type="CDD" id="cd05830">
    <property type="entry name" value="Sortase_E"/>
    <property type="match status" value="1"/>
</dbReference>
<dbReference type="Gene3D" id="2.40.260.10">
    <property type="entry name" value="Sortase"/>
    <property type="match status" value="1"/>
</dbReference>
<proteinExistence type="predicted"/>
<accession>A0A7Y0F2I5</accession>
<keyword evidence="4" id="KW-0812">Transmembrane</keyword>
<dbReference type="Proteomes" id="UP000588277">
    <property type="component" value="Unassembled WGS sequence"/>
</dbReference>
<keyword evidence="1" id="KW-0378">Hydrolase</keyword>
<dbReference type="AlphaFoldDB" id="A0A7Y0F2I5"/>
<feature type="transmembrane region" description="Helical" evidence="4">
    <location>
        <begin position="293"/>
        <end position="312"/>
    </location>
</feature>
<keyword evidence="4" id="KW-0472">Membrane</keyword>
<dbReference type="SUPFAM" id="SSF63817">
    <property type="entry name" value="Sortase"/>
    <property type="match status" value="1"/>
</dbReference>
<dbReference type="EMBL" id="JAAIIH010000011">
    <property type="protein sequence ID" value="NMN00855.1"/>
    <property type="molecule type" value="Genomic_DNA"/>
</dbReference>
<evidence type="ECO:0000313" key="5">
    <source>
        <dbReference type="EMBL" id="NMN00855.1"/>
    </source>
</evidence>
<feature type="active site" description="Proton donor/acceptor" evidence="2">
    <location>
        <position position="161"/>
    </location>
</feature>
<dbReference type="RefSeq" id="WP_169275941.1">
    <property type="nucleotide sequence ID" value="NZ_JAAIIH010000011.1"/>
</dbReference>
<gene>
    <name evidence="5" type="ORF">G1C96_1434</name>
</gene>
<feature type="region of interest" description="Disordered" evidence="3">
    <location>
        <begin position="1"/>
        <end position="27"/>
    </location>
</feature>
<sequence length="387" mass="41878">MARHGSGGSGRNIRVGGVGTDGGAERRSPGLQAVGIVGEILLTLAVVCGLYVAWQMWWTGVESERTQLATRQSVSWSDPAAGNGGGTVTIAAAQEGDPPAQPQDPGSGDLIAQLYIPRFGTNWQRNIVEGVDAEQLARHGLGHYPTSQLPGQTGNFAVAGHRAGYGEPLAYVDQLQEGDPIIIRTQDYWYVYRYTNHKITVPTDVGVVTADPSSYGAYPAQNGRYVTLTTCEPRYSPTPATHRWISWGTFDYWAKVSDGVPKELAATDASGQVRFAVNETPSPLARLDSLRPVVAWLLVAYAVIYVAALVAWRYPMLRAIRSGARRRPDASLYGWLMRRQPGPLPVRIVLAALLFTAAGAALFEWAFPWAAANIPILQAMSTYVAVQ</sequence>
<organism evidence="5 6">
    <name type="scientific">Bifidobacterium moraviense</name>
    <dbReference type="NCBI Taxonomy" id="2675323"/>
    <lineage>
        <taxon>Bacteria</taxon>
        <taxon>Bacillati</taxon>
        <taxon>Actinomycetota</taxon>
        <taxon>Actinomycetes</taxon>
        <taxon>Bifidobacteriales</taxon>
        <taxon>Bifidobacteriaceae</taxon>
        <taxon>Bifidobacterium</taxon>
    </lineage>
</organism>
<dbReference type="InterPro" id="IPR005754">
    <property type="entry name" value="Sortase"/>
</dbReference>
<feature type="transmembrane region" description="Helical" evidence="4">
    <location>
        <begin position="344"/>
        <end position="363"/>
    </location>
</feature>
<keyword evidence="6" id="KW-1185">Reference proteome</keyword>
<dbReference type="GO" id="GO:0016787">
    <property type="term" value="F:hydrolase activity"/>
    <property type="evidence" value="ECO:0007669"/>
    <property type="project" value="UniProtKB-KW"/>
</dbReference>
<evidence type="ECO:0000256" key="1">
    <source>
        <dbReference type="ARBA" id="ARBA00022801"/>
    </source>
</evidence>
<evidence type="ECO:0000256" key="4">
    <source>
        <dbReference type="SAM" id="Phobius"/>
    </source>
</evidence>
<dbReference type="Pfam" id="PF04203">
    <property type="entry name" value="Sortase"/>
    <property type="match status" value="1"/>
</dbReference>
<comment type="caution">
    <text evidence="5">The sequence shown here is derived from an EMBL/GenBank/DDBJ whole genome shotgun (WGS) entry which is preliminary data.</text>
</comment>
<dbReference type="InterPro" id="IPR053465">
    <property type="entry name" value="Sortase_Class_E"/>
</dbReference>
<feature type="region of interest" description="Disordered" evidence="3">
    <location>
        <begin position="76"/>
        <end position="106"/>
    </location>
</feature>
<feature type="active site" description="Acyl-thioester intermediate" evidence="2">
    <location>
        <position position="231"/>
    </location>
</feature>
<name>A0A7Y0F2I5_9BIFI</name>
<evidence type="ECO:0000313" key="6">
    <source>
        <dbReference type="Proteomes" id="UP000588277"/>
    </source>
</evidence>
<dbReference type="InterPro" id="IPR023365">
    <property type="entry name" value="Sortase_dom-sf"/>
</dbReference>